<comment type="caution">
    <text evidence="2">The sequence shown here is derived from an EMBL/GenBank/DDBJ whole genome shotgun (WGS) entry which is preliminary data.</text>
</comment>
<feature type="region of interest" description="Disordered" evidence="1">
    <location>
        <begin position="631"/>
        <end position="652"/>
    </location>
</feature>
<protein>
    <submittedName>
        <fullName evidence="2">Uncharacterized protein</fullName>
    </submittedName>
</protein>
<sequence>MELQMPSLPLDAANYSEGGTTEKAAMAFLSPRGPYLAARQNAAPHYRRRQNQDVTKEDRPERGGGLWLRQPVLEATMVVSNSTCDVTSGNRYAQVGMPFRWIRTQPVRIDYTGQASTRQYRTEISRYTIGTRSVALVQKLYIETRIQVKMMFQLGSGQQMVEPGISMWRWRGMGTHGGGVEGRLVGAERREVCGHAVGVGRAVHGERGYAGADARRRQPLVAEQVVLARAHALARQRMGRPVSQQRGEGAGAGLPPALAGGPPVTAVVLPGAAAGGGVGDDTASCRQHTRRPHESLHYPHHTHAIGPTNFGSGEIWAALNTEVLRADEGEARWVWSSAGMQGRGNWRTSRKPADQRHCPAKIRKQPPSGIEPGSPRWDACSLTTAPPRPHRIQTKIVKNYELGEKDTNDINNTKSARQDKSNTERMAPLPQSIPELYEEEVDNSTQHERTRDHACTDNPQHVMQVNLPQEWDEPPWEPRVQGQEARELCRRHLTRTSTASSLLRARRAVFTSTSLQAVLQQDNARPHVATCASLKDNDVPLWPWSARSPATRLPPRRIGFDSRRGRSRILACGNRARRCPCRRVFSVIPTLLHTSPCITLIGSQDLDVVKSRANLFTSLRTRPAKLKRGEYGAEPKFQGGGKWKIPRKPTDQRHRPIRFPHAKIWELPGRDSNLVRLDDTQRYDGNTTHLARRSDEALVVRVSVARIAPSLLDLGRPATLVPFTKIYK</sequence>
<name>A0ABQ9IMD0_9NEOP</name>
<feature type="region of interest" description="Disordered" evidence="1">
    <location>
        <begin position="41"/>
        <end position="63"/>
    </location>
</feature>
<dbReference type="EMBL" id="JARBHB010000001">
    <property type="protein sequence ID" value="KAJ8897855.1"/>
    <property type="molecule type" value="Genomic_DNA"/>
</dbReference>
<reference evidence="2 3" key="1">
    <citation type="submission" date="2023-02" db="EMBL/GenBank/DDBJ databases">
        <title>LHISI_Scaffold_Assembly.</title>
        <authorList>
            <person name="Stuart O.P."/>
            <person name="Cleave R."/>
            <person name="Magrath M.J.L."/>
            <person name="Mikheyev A.S."/>
        </authorList>
    </citation>
    <scope>NUCLEOTIDE SEQUENCE [LARGE SCALE GENOMIC DNA]</scope>
    <source>
        <strain evidence="2">Daus_M_001</strain>
        <tissue evidence="2">Leg muscle</tissue>
    </source>
</reference>
<accession>A0ABQ9IMD0</accession>
<evidence type="ECO:0000313" key="2">
    <source>
        <dbReference type="EMBL" id="KAJ8897855.1"/>
    </source>
</evidence>
<gene>
    <name evidence="2" type="ORF">PR048_003208</name>
</gene>
<feature type="region of interest" description="Disordered" evidence="1">
    <location>
        <begin position="341"/>
        <end position="376"/>
    </location>
</feature>
<feature type="region of interest" description="Disordered" evidence="1">
    <location>
        <begin position="402"/>
        <end position="428"/>
    </location>
</feature>
<proteinExistence type="predicted"/>
<feature type="compositionally biased region" description="Basic and acidic residues" evidence="1">
    <location>
        <begin position="50"/>
        <end position="62"/>
    </location>
</feature>
<dbReference type="Proteomes" id="UP001159363">
    <property type="component" value="Chromosome 1"/>
</dbReference>
<organism evidence="2 3">
    <name type="scientific">Dryococelus australis</name>
    <dbReference type="NCBI Taxonomy" id="614101"/>
    <lineage>
        <taxon>Eukaryota</taxon>
        <taxon>Metazoa</taxon>
        <taxon>Ecdysozoa</taxon>
        <taxon>Arthropoda</taxon>
        <taxon>Hexapoda</taxon>
        <taxon>Insecta</taxon>
        <taxon>Pterygota</taxon>
        <taxon>Neoptera</taxon>
        <taxon>Polyneoptera</taxon>
        <taxon>Phasmatodea</taxon>
        <taxon>Verophasmatodea</taxon>
        <taxon>Anareolatae</taxon>
        <taxon>Phasmatidae</taxon>
        <taxon>Eurycanthinae</taxon>
        <taxon>Dryococelus</taxon>
    </lineage>
</organism>
<keyword evidence="3" id="KW-1185">Reference proteome</keyword>
<feature type="region of interest" description="Disordered" evidence="1">
    <location>
        <begin position="237"/>
        <end position="257"/>
    </location>
</feature>
<evidence type="ECO:0000256" key="1">
    <source>
        <dbReference type="SAM" id="MobiDB-lite"/>
    </source>
</evidence>
<evidence type="ECO:0000313" key="3">
    <source>
        <dbReference type="Proteomes" id="UP001159363"/>
    </source>
</evidence>